<feature type="domain" description="Nitroreductase" evidence="1">
    <location>
        <begin position="30"/>
        <end position="199"/>
    </location>
</feature>
<accession>A0A936YX83</accession>
<dbReference type="GO" id="GO:0016491">
    <property type="term" value="F:oxidoreductase activity"/>
    <property type="evidence" value="ECO:0007669"/>
    <property type="project" value="InterPro"/>
</dbReference>
<dbReference type="PANTHER" id="PTHR43745:SF2">
    <property type="entry name" value="NITROREDUCTASE MJ1384-RELATED"/>
    <property type="match status" value="1"/>
</dbReference>
<dbReference type="PANTHER" id="PTHR43745">
    <property type="entry name" value="NITROREDUCTASE MJ1384-RELATED"/>
    <property type="match status" value="1"/>
</dbReference>
<dbReference type="RefSeq" id="WP_201673812.1">
    <property type="nucleotide sequence ID" value="NZ_JAEQNE010000002.1"/>
</dbReference>
<keyword evidence="3" id="KW-1185">Reference proteome</keyword>
<protein>
    <submittedName>
        <fullName evidence="2">Nitroreductase family protein</fullName>
    </submittedName>
</protein>
<comment type="caution">
    <text evidence="2">The sequence shown here is derived from an EMBL/GenBank/DDBJ whole genome shotgun (WGS) entry which is preliminary data.</text>
</comment>
<dbReference type="SUPFAM" id="SSF55469">
    <property type="entry name" value="FMN-dependent nitroreductase-like"/>
    <property type="match status" value="1"/>
</dbReference>
<dbReference type="Proteomes" id="UP000599109">
    <property type="component" value="Unassembled WGS sequence"/>
</dbReference>
<proteinExistence type="predicted"/>
<evidence type="ECO:0000259" key="1">
    <source>
        <dbReference type="Pfam" id="PF00881"/>
    </source>
</evidence>
<evidence type="ECO:0000313" key="2">
    <source>
        <dbReference type="EMBL" id="MBL0391160.1"/>
    </source>
</evidence>
<dbReference type="InterPro" id="IPR052544">
    <property type="entry name" value="Bacteriocin_Proc_Enz"/>
</dbReference>
<dbReference type="Pfam" id="PF00881">
    <property type="entry name" value="Nitroreductase"/>
    <property type="match status" value="1"/>
</dbReference>
<reference evidence="2 3" key="1">
    <citation type="journal article" date="2017" name="Int. J. Syst. Evol. Microbiol.">
        <title>Ramlibacter monticola sp. nov., isolated from forest soil.</title>
        <authorList>
            <person name="Chaudhary D.K."/>
            <person name="Kim J."/>
        </authorList>
    </citation>
    <scope>NUCLEOTIDE SEQUENCE [LARGE SCALE GENOMIC DNA]</scope>
    <source>
        <strain evidence="2 3">KACC 19175</strain>
    </source>
</reference>
<gene>
    <name evidence="2" type="ORF">JJ685_08420</name>
</gene>
<sequence length="207" mass="22376">MATIPSDPLMDTMPLPTPRLQGGLTLEAALKKRHSTREYLADPLSLEQVSALLWAGFGVNRPGSWGRTAPTACDSQEIVVYAVLAEGAWRYDAREHRLLRARTGDLRALTGTQDFVSVAPLNLVYVIDHEHLQLEDGLDPEEHGVLAGADIGCIVENIYLYCAGAGLATVVRGQLQRRELGAALGLRPHQRVALAQSVGFAGPAHTH</sequence>
<organism evidence="2 3">
    <name type="scientific">Ramlibacter monticola</name>
    <dbReference type="NCBI Taxonomy" id="1926872"/>
    <lineage>
        <taxon>Bacteria</taxon>
        <taxon>Pseudomonadati</taxon>
        <taxon>Pseudomonadota</taxon>
        <taxon>Betaproteobacteria</taxon>
        <taxon>Burkholderiales</taxon>
        <taxon>Comamonadaceae</taxon>
        <taxon>Ramlibacter</taxon>
    </lineage>
</organism>
<dbReference type="Gene3D" id="3.40.109.10">
    <property type="entry name" value="NADH Oxidase"/>
    <property type="match status" value="1"/>
</dbReference>
<dbReference type="EMBL" id="JAEQNE010000002">
    <property type="protein sequence ID" value="MBL0391160.1"/>
    <property type="molecule type" value="Genomic_DNA"/>
</dbReference>
<name>A0A936YX83_9BURK</name>
<dbReference type="InterPro" id="IPR000415">
    <property type="entry name" value="Nitroreductase-like"/>
</dbReference>
<dbReference type="InterPro" id="IPR029479">
    <property type="entry name" value="Nitroreductase"/>
</dbReference>
<dbReference type="AlphaFoldDB" id="A0A936YX83"/>
<evidence type="ECO:0000313" key="3">
    <source>
        <dbReference type="Proteomes" id="UP000599109"/>
    </source>
</evidence>